<evidence type="ECO:0000313" key="4">
    <source>
        <dbReference type="EMBL" id="TDU88662.1"/>
    </source>
</evidence>
<evidence type="ECO:0000256" key="1">
    <source>
        <dbReference type="ARBA" id="ARBA00022741"/>
    </source>
</evidence>
<proteinExistence type="predicted"/>
<dbReference type="Gene3D" id="1.25.40.10">
    <property type="entry name" value="Tetratricopeptide repeat domain"/>
    <property type="match status" value="1"/>
</dbReference>
<gene>
    <name evidence="4" type="ORF">EV138_2208</name>
</gene>
<dbReference type="Proteomes" id="UP000295151">
    <property type="component" value="Unassembled WGS sequence"/>
</dbReference>
<dbReference type="SUPFAM" id="SSF52540">
    <property type="entry name" value="P-loop containing nucleoside triphosphate hydrolases"/>
    <property type="match status" value="1"/>
</dbReference>
<accession>A0A4R7T9K3</accession>
<dbReference type="SUPFAM" id="SSF46894">
    <property type="entry name" value="C-terminal effector domain of the bipartite response regulators"/>
    <property type="match status" value="1"/>
</dbReference>
<dbReference type="RefSeq" id="WP_133978296.1">
    <property type="nucleotide sequence ID" value="NZ_SOCE01000001.1"/>
</dbReference>
<keyword evidence="5" id="KW-1185">Reference proteome</keyword>
<dbReference type="Gene3D" id="1.10.10.10">
    <property type="entry name" value="Winged helix-like DNA-binding domain superfamily/Winged helix DNA-binding domain"/>
    <property type="match status" value="1"/>
</dbReference>
<evidence type="ECO:0000313" key="5">
    <source>
        <dbReference type="Proteomes" id="UP000295151"/>
    </source>
</evidence>
<dbReference type="InterPro" id="IPR036388">
    <property type="entry name" value="WH-like_DNA-bd_sf"/>
</dbReference>
<dbReference type="SUPFAM" id="SSF48452">
    <property type="entry name" value="TPR-like"/>
    <property type="match status" value="2"/>
</dbReference>
<dbReference type="OrthoDB" id="3796539at2"/>
<dbReference type="PROSITE" id="PS50043">
    <property type="entry name" value="HTH_LUXR_2"/>
    <property type="match status" value="1"/>
</dbReference>
<dbReference type="GO" id="GO:0004016">
    <property type="term" value="F:adenylate cyclase activity"/>
    <property type="evidence" value="ECO:0007669"/>
    <property type="project" value="TreeGrafter"/>
</dbReference>
<dbReference type="InterPro" id="IPR000792">
    <property type="entry name" value="Tscrpt_reg_LuxR_C"/>
</dbReference>
<evidence type="ECO:0000259" key="3">
    <source>
        <dbReference type="PROSITE" id="PS50043"/>
    </source>
</evidence>
<dbReference type="InterPro" id="IPR027417">
    <property type="entry name" value="P-loop_NTPase"/>
</dbReference>
<name>A0A4R7T9K3_9ACTN</name>
<dbReference type="GO" id="GO:0006355">
    <property type="term" value="P:regulation of DNA-templated transcription"/>
    <property type="evidence" value="ECO:0007669"/>
    <property type="project" value="InterPro"/>
</dbReference>
<protein>
    <submittedName>
        <fullName evidence="4">Regulatory LuxR family protein</fullName>
    </submittedName>
</protein>
<dbReference type="PANTHER" id="PTHR16305:SF35">
    <property type="entry name" value="TRANSCRIPTIONAL ACTIVATOR DOMAIN"/>
    <property type="match status" value="1"/>
</dbReference>
<dbReference type="GO" id="GO:0005737">
    <property type="term" value="C:cytoplasm"/>
    <property type="evidence" value="ECO:0007669"/>
    <property type="project" value="TreeGrafter"/>
</dbReference>
<reference evidence="4 5" key="1">
    <citation type="submission" date="2019-03" db="EMBL/GenBank/DDBJ databases">
        <title>Genomic Encyclopedia of Type Strains, Phase III (KMG-III): the genomes of soil and plant-associated and newly described type strains.</title>
        <authorList>
            <person name="Whitman W."/>
        </authorList>
    </citation>
    <scope>NUCLEOTIDE SEQUENCE [LARGE SCALE GENOMIC DNA]</scope>
    <source>
        <strain evidence="4 5">VKM Ac-2575</strain>
    </source>
</reference>
<dbReference type="AlphaFoldDB" id="A0A4R7T9K3"/>
<comment type="caution">
    <text evidence="4">The sequence shown here is derived from an EMBL/GenBank/DDBJ whole genome shotgun (WGS) entry which is preliminary data.</text>
</comment>
<dbReference type="GO" id="GO:0005524">
    <property type="term" value="F:ATP binding"/>
    <property type="evidence" value="ECO:0007669"/>
    <property type="project" value="UniProtKB-KW"/>
</dbReference>
<dbReference type="Gene3D" id="3.40.50.300">
    <property type="entry name" value="P-loop containing nucleotide triphosphate hydrolases"/>
    <property type="match status" value="1"/>
</dbReference>
<dbReference type="PANTHER" id="PTHR16305">
    <property type="entry name" value="TESTICULAR SOLUBLE ADENYLYL CYCLASE"/>
    <property type="match status" value="1"/>
</dbReference>
<evidence type="ECO:0000256" key="2">
    <source>
        <dbReference type="ARBA" id="ARBA00022840"/>
    </source>
</evidence>
<feature type="domain" description="HTH luxR-type" evidence="3">
    <location>
        <begin position="852"/>
        <end position="917"/>
    </location>
</feature>
<dbReference type="InterPro" id="IPR011990">
    <property type="entry name" value="TPR-like_helical_dom_sf"/>
</dbReference>
<dbReference type="InterPro" id="IPR016032">
    <property type="entry name" value="Sig_transdc_resp-reg_C-effctor"/>
</dbReference>
<dbReference type="Pfam" id="PF13191">
    <property type="entry name" value="AAA_16"/>
    <property type="match status" value="1"/>
</dbReference>
<dbReference type="Pfam" id="PF00196">
    <property type="entry name" value="GerE"/>
    <property type="match status" value="1"/>
</dbReference>
<dbReference type="SMART" id="SM00421">
    <property type="entry name" value="HTH_LUXR"/>
    <property type="match status" value="1"/>
</dbReference>
<keyword evidence="1" id="KW-0547">Nucleotide-binding</keyword>
<dbReference type="InterPro" id="IPR041664">
    <property type="entry name" value="AAA_16"/>
</dbReference>
<organism evidence="4 5">
    <name type="scientific">Kribbella voronezhensis</name>
    <dbReference type="NCBI Taxonomy" id="2512212"/>
    <lineage>
        <taxon>Bacteria</taxon>
        <taxon>Bacillati</taxon>
        <taxon>Actinomycetota</taxon>
        <taxon>Actinomycetes</taxon>
        <taxon>Propionibacteriales</taxon>
        <taxon>Kribbellaceae</taxon>
        <taxon>Kribbella</taxon>
    </lineage>
</organism>
<keyword evidence="2" id="KW-0067">ATP-binding</keyword>
<dbReference type="CDD" id="cd06170">
    <property type="entry name" value="LuxR_C_like"/>
    <property type="match status" value="1"/>
</dbReference>
<sequence length="923" mass="98906">MTDDELVGRAGLVERAKKQLETSGSVLLYGPTGIGKSAVGRALVAERTRAGCRILSAAPSQSEAALPYVTLLDLLSNQLELAWQVLPDHLRQPLEVALLKASAPDTVRDELAVRLAVLHVLRRLAASGPVLLVVDDIQWVDPSSLEVLTFCARRLTEGVHMLATEQVADGDLPTMAEACPEPVLQLEVPPLVEADVLSLLRQRLSSPLPVRTARRIFTASAGNPFMALELGRAVLRHPQGVSPNDPLPVSSRLKTLLGDRLADLSPATHEVLLHAASSPRPTTTQLSQSLCRSVDVELAEAEDLGLIDVSEQRLRFAHPLLREFVYAEATSAARRQAHARLAAVVDEPVENATHRALATQEANADLASTIEAAAAVAGARGALGAAATLWRLAAERTPPTLQDERARRLTRAADDAAAAGHLVESAEMARLAVQAASRPETKVTALLLLVDAAWPVREQRIELLAQAFEAAAGNDRLEARVRIARSTSAYFDRRFDEAREDAQVAEQLARACGDTEAVVDALSALSSVQIAAGGEQTSDELLEQAAELSVGLPLTKTVLGARQMAAMRELFRGHNQEAITAITALVDEVRAGGAVRWLASALISATAIYERSGHGAQALAAGHECYQLMQDIGDEPEVGLVIAGRAEWAGGTATMARELAEASLEGVRVVGNDEWIGPALAGMGQVAVLAGDPQRAVEAFDAIADCGEGAMPYDPAVIPWHADYAEALVAAGRLDDAARLISEIRRRAETLDRGVILIGLARSEALLIAKQGDPAAALDLLEKTVATAGDRVYPLDIARCELTRGRVARQARRRSVARTAFLDAIEQFEAYGAPAWREVAETELARLDVPSRSRQPSELTDNEQQIVAMVRDGSTNREIAAALYLSVKAVESQLTRLYRRFGVANRTQLLRTVDRNGPDLAPR</sequence>
<dbReference type="EMBL" id="SOCE01000001">
    <property type="protein sequence ID" value="TDU88662.1"/>
    <property type="molecule type" value="Genomic_DNA"/>
</dbReference>
<dbReference type="GO" id="GO:0003677">
    <property type="term" value="F:DNA binding"/>
    <property type="evidence" value="ECO:0007669"/>
    <property type="project" value="InterPro"/>
</dbReference>